<organism evidence="1 2">
    <name type="scientific">Hyalomma asiaticum</name>
    <name type="common">Tick</name>
    <dbReference type="NCBI Taxonomy" id="266040"/>
    <lineage>
        <taxon>Eukaryota</taxon>
        <taxon>Metazoa</taxon>
        <taxon>Ecdysozoa</taxon>
        <taxon>Arthropoda</taxon>
        <taxon>Chelicerata</taxon>
        <taxon>Arachnida</taxon>
        <taxon>Acari</taxon>
        <taxon>Parasitiformes</taxon>
        <taxon>Ixodida</taxon>
        <taxon>Ixodoidea</taxon>
        <taxon>Ixodidae</taxon>
        <taxon>Hyalomminae</taxon>
        <taxon>Hyalomma</taxon>
    </lineage>
</organism>
<accession>A0ACB7TMJ8</accession>
<protein>
    <submittedName>
        <fullName evidence="1">Uncharacterized protein</fullName>
    </submittedName>
</protein>
<keyword evidence="2" id="KW-1185">Reference proteome</keyword>
<sequence>MSTEVSNLARVLRKEIRELKRSLEFMNKQYETLNQDCADVKTKNKAPQQMLTEEVETLKKQLQEASLKVTSHDKYSRNRNIEIEGIPHEKTEKLVDVLGKVGDALGEPIKEQVIEVCHRVASLKAATEQSIVVVFNHRAKREQVSQESKSSQKKDKRYVTTTQVGVATPFGHQLFLLDLAGSRGLSVHRRAWDKSGWHRKHTPLAQRQRTEQTSDISCLISQAGDFT</sequence>
<proteinExistence type="predicted"/>
<evidence type="ECO:0000313" key="2">
    <source>
        <dbReference type="Proteomes" id="UP000821845"/>
    </source>
</evidence>
<comment type="caution">
    <text evidence="1">The sequence shown here is derived from an EMBL/GenBank/DDBJ whole genome shotgun (WGS) entry which is preliminary data.</text>
</comment>
<dbReference type="EMBL" id="CM023481">
    <property type="protein sequence ID" value="KAH6947331.1"/>
    <property type="molecule type" value="Genomic_DNA"/>
</dbReference>
<evidence type="ECO:0000313" key="1">
    <source>
        <dbReference type="EMBL" id="KAH6947331.1"/>
    </source>
</evidence>
<reference evidence="1" key="1">
    <citation type="submission" date="2020-05" db="EMBL/GenBank/DDBJ databases">
        <title>Large-scale comparative analyses of tick genomes elucidate their genetic diversity and vector capacities.</title>
        <authorList>
            <person name="Jia N."/>
            <person name="Wang J."/>
            <person name="Shi W."/>
            <person name="Du L."/>
            <person name="Sun Y."/>
            <person name="Zhan W."/>
            <person name="Jiang J."/>
            <person name="Wang Q."/>
            <person name="Zhang B."/>
            <person name="Ji P."/>
            <person name="Sakyi L.B."/>
            <person name="Cui X."/>
            <person name="Yuan T."/>
            <person name="Jiang B."/>
            <person name="Yang W."/>
            <person name="Lam T.T.-Y."/>
            <person name="Chang Q."/>
            <person name="Ding S."/>
            <person name="Wang X."/>
            <person name="Zhu J."/>
            <person name="Ruan X."/>
            <person name="Zhao L."/>
            <person name="Wei J."/>
            <person name="Que T."/>
            <person name="Du C."/>
            <person name="Cheng J."/>
            <person name="Dai P."/>
            <person name="Han X."/>
            <person name="Huang E."/>
            <person name="Gao Y."/>
            <person name="Liu J."/>
            <person name="Shao H."/>
            <person name="Ye R."/>
            <person name="Li L."/>
            <person name="Wei W."/>
            <person name="Wang X."/>
            <person name="Wang C."/>
            <person name="Yang T."/>
            <person name="Huo Q."/>
            <person name="Li W."/>
            <person name="Guo W."/>
            <person name="Chen H."/>
            <person name="Zhou L."/>
            <person name="Ni X."/>
            <person name="Tian J."/>
            <person name="Zhou Y."/>
            <person name="Sheng Y."/>
            <person name="Liu T."/>
            <person name="Pan Y."/>
            <person name="Xia L."/>
            <person name="Li J."/>
            <person name="Zhao F."/>
            <person name="Cao W."/>
        </authorList>
    </citation>
    <scope>NUCLEOTIDE SEQUENCE</scope>
    <source>
        <strain evidence="1">Hyas-2018</strain>
    </source>
</reference>
<gene>
    <name evidence="1" type="ORF">HPB50_018425</name>
</gene>
<name>A0ACB7TMJ8_HYAAI</name>
<dbReference type="Proteomes" id="UP000821845">
    <property type="component" value="Chromosome 1"/>
</dbReference>